<dbReference type="EMBL" id="VSSQ01138482">
    <property type="protein sequence ID" value="MPN61623.1"/>
    <property type="molecule type" value="Genomic_DNA"/>
</dbReference>
<proteinExistence type="predicted"/>
<organism evidence="1">
    <name type="scientific">bioreactor metagenome</name>
    <dbReference type="NCBI Taxonomy" id="1076179"/>
    <lineage>
        <taxon>unclassified sequences</taxon>
        <taxon>metagenomes</taxon>
        <taxon>ecological metagenomes</taxon>
    </lineage>
</organism>
<reference evidence="1" key="1">
    <citation type="submission" date="2019-08" db="EMBL/GenBank/DDBJ databases">
        <authorList>
            <person name="Kucharzyk K."/>
            <person name="Murdoch R.W."/>
            <person name="Higgins S."/>
            <person name="Loffler F."/>
        </authorList>
    </citation>
    <scope>NUCLEOTIDE SEQUENCE</scope>
</reference>
<accession>A0A645JPY7</accession>
<gene>
    <name evidence="1" type="ORF">SDC9_209361</name>
</gene>
<protein>
    <submittedName>
        <fullName evidence="1">Uncharacterized protein</fullName>
    </submittedName>
</protein>
<sequence>MLVDQLERVAVTGDEQRVNLLRFAKPRERAQNIVRFVTRRFADGNAHLPQ</sequence>
<evidence type="ECO:0000313" key="1">
    <source>
        <dbReference type="EMBL" id="MPN61623.1"/>
    </source>
</evidence>
<dbReference type="AlphaFoldDB" id="A0A645JPY7"/>
<name>A0A645JPY7_9ZZZZ</name>
<comment type="caution">
    <text evidence="1">The sequence shown here is derived from an EMBL/GenBank/DDBJ whole genome shotgun (WGS) entry which is preliminary data.</text>
</comment>